<keyword evidence="3" id="KW-1185">Reference proteome</keyword>
<dbReference type="OrthoDB" id="344736at2"/>
<evidence type="ECO:0000256" key="1">
    <source>
        <dbReference type="SAM" id="Phobius"/>
    </source>
</evidence>
<comment type="caution">
    <text evidence="2">The sequence shown here is derived from an EMBL/GenBank/DDBJ whole genome shotgun (WGS) entry which is preliminary data.</text>
</comment>
<keyword evidence="1" id="KW-1133">Transmembrane helix</keyword>
<dbReference type="Proteomes" id="UP000218366">
    <property type="component" value="Unassembled WGS sequence"/>
</dbReference>
<feature type="transmembrane region" description="Helical" evidence="1">
    <location>
        <begin position="38"/>
        <end position="60"/>
    </location>
</feature>
<feature type="transmembrane region" description="Helical" evidence="1">
    <location>
        <begin position="66"/>
        <end position="92"/>
    </location>
</feature>
<gene>
    <name evidence="2" type="ORF">COC42_08705</name>
</gene>
<name>A0A2A4B980_9SPHN</name>
<organism evidence="2 3">
    <name type="scientific">Sphingomonas spermidinifaciens</name>
    <dbReference type="NCBI Taxonomy" id="1141889"/>
    <lineage>
        <taxon>Bacteria</taxon>
        <taxon>Pseudomonadati</taxon>
        <taxon>Pseudomonadota</taxon>
        <taxon>Alphaproteobacteria</taxon>
        <taxon>Sphingomonadales</taxon>
        <taxon>Sphingomonadaceae</taxon>
        <taxon>Sphingomonas</taxon>
    </lineage>
</organism>
<evidence type="ECO:0000313" key="3">
    <source>
        <dbReference type="Proteomes" id="UP000218366"/>
    </source>
</evidence>
<dbReference type="RefSeq" id="WP_096342734.1">
    <property type="nucleotide sequence ID" value="NZ_NWMW01000001.1"/>
</dbReference>
<feature type="transmembrane region" description="Helical" evidence="1">
    <location>
        <begin position="6"/>
        <end position="26"/>
    </location>
</feature>
<keyword evidence="1" id="KW-0812">Transmembrane</keyword>
<proteinExistence type="predicted"/>
<reference evidence="2 3" key="1">
    <citation type="submission" date="2017-09" db="EMBL/GenBank/DDBJ databases">
        <title>Sphingomonas spermidinifaciens 9NM-10, whole genome shotgun sequence.</title>
        <authorList>
            <person name="Feng G."/>
            <person name="Zhu H."/>
        </authorList>
    </citation>
    <scope>NUCLEOTIDE SEQUENCE [LARGE SCALE GENOMIC DNA]</scope>
    <source>
        <strain evidence="2 3">9NM-10</strain>
    </source>
</reference>
<evidence type="ECO:0000313" key="2">
    <source>
        <dbReference type="EMBL" id="PCD04339.1"/>
    </source>
</evidence>
<dbReference type="AlphaFoldDB" id="A0A2A4B980"/>
<evidence type="ECO:0008006" key="4">
    <source>
        <dbReference type="Google" id="ProtNLM"/>
    </source>
</evidence>
<keyword evidence="1" id="KW-0472">Membrane</keyword>
<feature type="transmembrane region" description="Helical" evidence="1">
    <location>
        <begin position="104"/>
        <end position="124"/>
    </location>
</feature>
<sequence>MIYIVLNLVPILIATLAGLAIGAVVWRQAASDAALRRLLPVALVAEFWLAAILAGALILAPPRGSAWTMALGSAFVIWIGFVVPALIVTLRVRGVRWRAIGTDCAHWLAVMLVQAAVMQGWGLIAPPVS</sequence>
<protein>
    <recommendedName>
        <fullName evidence="4">DUF1761 domain-containing protein</fullName>
    </recommendedName>
</protein>
<accession>A0A2A4B980</accession>
<dbReference type="EMBL" id="NWMW01000001">
    <property type="protein sequence ID" value="PCD04339.1"/>
    <property type="molecule type" value="Genomic_DNA"/>
</dbReference>